<dbReference type="GO" id="GO:0030488">
    <property type="term" value="P:tRNA methylation"/>
    <property type="evidence" value="ECO:0007669"/>
    <property type="project" value="TreeGrafter"/>
</dbReference>
<dbReference type="InterPro" id="IPR031168">
    <property type="entry name" value="G_TrmE"/>
</dbReference>
<organism evidence="2 3">
    <name type="scientific">Bradyrhizobium diazoefficiens</name>
    <dbReference type="NCBI Taxonomy" id="1355477"/>
    <lineage>
        <taxon>Bacteria</taxon>
        <taxon>Pseudomonadati</taxon>
        <taxon>Pseudomonadota</taxon>
        <taxon>Alphaproteobacteria</taxon>
        <taxon>Hyphomicrobiales</taxon>
        <taxon>Nitrobacteraceae</taxon>
        <taxon>Bradyrhizobium</taxon>
    </lineage>
</organism>
<sequence>MPAELRAPAVKAIKALHIEITEVLAAQGHSERLRDGMVVAIAGEPNVGKSTLMNQLARRDVAIVSPHAGTTRDVIEVQLDLDGYPVTVIDTAGIRETDDPVEQEGVRRARARAEDADLVLWLVEGEQAADPAAMRSLWTSGDGSHPSGGSVWIVRNKIDLGGVGDDGPRGEFGISASRGDGIRELVEALVKFAAEFFGTSEGALVTRARQRDLLRQASDSLRRSLELVEEGEELAAEELRSAAYALGRLLGRVDVEDVLGAIFQRFCIGK</sequence>
<protein>
    <submittedName>
        <fullName evidence="2">tRNA modification GTPase TrmE</fullName>
    </submittedName>
</protein>
<dbReference type="InterPro" id="IPR005225">
    <property type="entry name" value="Small_GTP-bd"/>
</dbReference>
<dbReference type="GO" id="GO:0002098">
    <property type="term" value="P:tRNA wobble uridine modification"/>
    <property type="evidence" value="ECO:0007669"/>
    <property type="project" value="TreeGrafter"/>
</dbReference>
<feature type="domain" description="TrmE-type G" evidence="1">
    <location>
        <begin position="36"/>
        <end position="194"/>
    </location>
</feature>
<dbReference type="Pfam" id="PF12631">
    <property type="entry name" value="MnmE_helical"/>
    <property type="match status" value="1"/>
</dbReference>
<dbReference type="Gene3D" id="3.40.50.300">
    <property type="entry name" value="P-loop containing nucleotide triphosphate hydrolases"/>
    <property type="match status" value="1"/>
</dbReference>
<dbReference type="InterPro" id="IPR027368">
    <property type="entry name" value="MnmE_dom2"/>
</dbReference>
<evidence type="ECO:0000313" key="3">
    <source>
        <dbReference type="Proteomes" id="UP000063308"/>
    </source>
</evidence>
<dbReference type="InterPro" id="IPR025867">
    <property type="entry name" value="MnmE_helical"/>
</dbReference>
<dbReference type="InterPro" id="IPR027417">
    <property type="entry name" value="P-loop_NTPase"/>
</dbReference>
<dbReference type="CDD" id="cd04164">
    <property type="entry name" value="trmE"/>
    <property type="match status" value="1"/>
</dbReference>
<dbReference type="NCBIfam" id="TIGR00231">
    <property type="entry name" value="small_GTP"/>
    <property type="match status" value="1"/>
</dbReference>
<dbReference type="GO" id="GO:0005525">
    <property type="term" value="F:GTP binding"/>
    <property type="evidence" value="ECO:0007669"/>
    <property type="project" value="InterPro"/>
</dbReference>
<dbReference type="PANTHER" id="PTHR42714">
    <property type="entry name" value="TRNA MODIFICATION GTPASE GTPBP3"/>
    <property type="match status" value="1"/>
</dbReference>
<proteinExistence type="predicted"/>
<dbReference type="Pfam" id="PF01926">
    <property type="entry name" value="MMR_HSR1"/>
    <property type="match status" value="1"/>
</dbReference>
<dbReference type="PROSITE" id="PS51709">
    <property type="entry name" value="G_TRME"/>
    <property type="match status" value="1"/>
</dbReference>
<dbReference type="GO" id="GO:0005737">
    <property type="term" value="C:cytoplasm"/>
    <property type="evidence" value="ECO:0007669"/>
    <property type="project" value="TreeGrafter"/>
</dbReference>
<gene>
    <name evidence="2" type="ORF">NK6_3818</name>
</gene>
<dbReference type="SUPFAM" id="SSF52540">
    <property type="entry name" value="P-loop containing nucleoside triphosphate hydrolases"/>
    <property type="match status" value="1"/>
</dbReference>
<dbReference type="PANTHER" id="PTHR42714:SF2">
    <property type="entry name" value="TRNA MODIFICATION GTPASE GTPBP3, MITOCHONDRIAL"/>
    <property type="match status" value="1"/>
</dbReference>
<accession>A0A0E4BPK9</accession>
<dbReference type="EMBL" id="AP014685">
    <property type="protein sequence ID" value="BAR56992.1"/>
    <property type="molecule type" value="Genomic_DNA"/>
</dbReference>
<dbReference type="Gene3D" id="1.20.120.430">
    <property type="entry name" value="tRNA modification GTPase MnmE domain 2"/>
    <property type="match status" value="1"/>
</dbReference>
<reference evidence="2 3" key="1">
    <citation type="submission" date="2014-11" db="EMBL/GenBank/DDBJ databases">
        <title>Symbiosis island explosion on the genome of extra-slow-growing strains of soybean bradyrhizobia with massive insertion sequences.</title>
        <authorList>
            <person name="Iida T."/>
            <person name="Minamisawa K."/>
        </authorList>
    </citation>
    <scope>NUCLEOTIDE SEQUENCE [LARGE SCALE GENOMIC DNA]</scope>
    <source>
        <strain evidence="2 3">NK6</strain>
    </source>
</reference>
<dbReference type="Proteomes" id="UP000063308">
    <property type="component" value="Chromosome"/>
</dbReference>
<evidence type="ECO:0000259" key="1">
    <source>
        <dbReference type="PROSITE" id="PS51709"/>
    </source>
</evidence>
<dbReference type="InterPro" id="IPR006073">
    <property type="entry name" value="GTP-bd"/>
</dbReference>
<name>A0A0E4BPK9_9BRAD</name>
<evidence type="ECO:0000313" key="2">
    <source>
        <dbReference type="EMBL" id="BAR56992.1"/>
    </source>
</evidence>
<dbReference type="AlphaFoldDB" id="A0A0E4BPK9"/>